<evidence type="ECO:0000313" key="2">
    <source>
        <dbReference type="EMBL" id="KAK7280670.1"/>
    </source>
</evidence>
<comment type="caution">
    <text evidence="2">The sequence shown here is derived from an EMBL/GenBank/DDBJ whole genome shotgun (WGS) entry which is preliminary data.</text>
</comment>
<proteinExistence type="predicted"/>
<organism evidence="2 3">
    <name type="scientific">Clitoria ternatea</name>
    <name type="common">Butterfly pea</name>
    <dbReference type="NCBI Taxonomy" id="43366"/>
    <lineage>
        <taxon>Eukaryota</taxon>
        <taxon>Viridiplantae</taxon>
        <taxon>Streptophyta</taxon>
        <taxon>Embryophyta</taxon>
        <taxon>Tracheophyta</taxon>
        <taxon>Spermatophyta</taxon>
        <taxon>Magnoliopsida</taxon>
        <taxon>eudicotyledons</taxon>
        <taxon>Gunneridae</taxon>
        <taxon>Pentapetalae</taxon>
        <taxon>rosids</taxon>
        <taxon>fabids</taxon>
        <taxon>Fabales</taxon>
        <taxon>Fabaceae</taxon>
        <taxon>Papilionoideae</taxon>
        <taxon>50 kb inversion clade</taxon>
        <taxon>NPAAA clade</taxon>
        <taxon>indigoferoid/millettioid clade</taxon>
        <taxon>Phaseoleae</taxon>
        <taxon>Clitoria</taxon>
    </lineage>
</organism>
<keyword evidence="1" id="KW-1133">Transmembrane helix</keyword>
<sequence length="98" mass="11255">MKSGLHLIELLLLQAFTFAFVLLWHFKEQKYCEEGFVTYKPTTTSSISQLSFSLFPLVFSKTFALKSEAQSWKDSPHSLTPIHHPLCSPTSLQDFLIF</sequence>
<gene>
    <name evidence="2" type="ORF">RJT34_25737</name>
</gene>
<protein>
    <submittedName>
        <fullName evidence="2">Uncharacterized protein</fullName>
    </submittedName>
</protein>
<dbReference type="EMBL" id="JAYKXN010000006">
    <property type="protein sequence ID" value="KAK7280670.1"/>
    <property type="molecule type" value="Genomic_DNA"/>
</dbReference>
<dbReference type="AlphaFoldDB" id="A0AAN9FQG1"/>
<accession>A0AAN9FQG1</accession>
<name>A0AAN9FQG1_CLITE</name>
<reference evidence="2 3" key="1">
    <citation type="submission" date="2024-01" db="EMBL/GenBank/DDBJ databases">
        <title>The genomes of 5 underutilized Papilionoideae crops provide insights into root nodulation and disease resistance.</title>
        <authorList>
            <person name="Yuan L."/>
        </authorList>
    </citation>
    <scope>NUCLEOTIDE SEQUENCE [LARGE SCALE GENOMIC DNA]</scope>
    <source>
        <strain evidence="2">LY-2023</strain>
        <tissue evidence="2">Leaf</tissue>
    </source>
</reference>
<evidence type="ECO:0000313" key="3">
    <source>
        <dbReference type="Proteomes" id="UP001359559"/>
    </source>
</evidence>
<keyword evidence="1" id="KW-0812">Transmembrane</keyword>
<dbReference type="Proteomes" id="UP001359559">
    <property type="component" value="Unassembled WGS sequence"/>
</dbReference>
<keyword evidence="3" id="KW-1185">Reference proteome</keyword>
<keyword evidence="1" id="KW-0472">Membrane</keyword>
<evidence type="ECO:0000256" key="1">
    <source>
        <dbReference type="SAM" id="Phobius"/>
    </source>
</evidence>
<feature type="transmembrane region" description="Helical" evidence="1">
    <location>
        <begin position="7"/>
        <end position="26"/>
    </location>
</feature>